<gene>
    <name evidence="2" type="ORF">PDLFYP31_03259</name>
    <name evidence="1" type="ORF">PN599_01705</name>
</gene>
<dbReference type="Proteomes" id="UP001210126">
    <property type="component" value="Unassembled WGS sequence"/>
</dbReference>
<sequence length="55" mass="6169">MANYGKYGFLPSIALCLLWATEVSWAQVKLVRMPVVEKSGSISSGKSIIRLWRIN</sequence>
<dbReference type="AlphaFoldDB" id="A0A6N3G6J9"/>
<accession>A0A6N3G6J9</accession>
<organism evidence="2">
    <name type="scientific">Parabacteroides distasonis</name>
    <dbReference type="NCBI Taxonomy" id="823"/>
    <lineage>
        <taxon>Bacteria</taxon>
        <taxon>Pseudomonadati</taxon>
        <taxon>Bacteroidota</taxon>
        <taxon>Bacteroidia</taxon>
        <taxon>Bacteroidales</taxon>
        <taxon>Tannerellaceae</taxon>
        <taxon>Parabacteroides</taxon>
    </lineage>
</organism>
<dbReference type="RefSeq" id="WP_008779838.1">
    <property type="nucleotide sequence ID" value="NZ_CACRUW010000020.1"/>
</dbReference>
<evidence type="ECO:0000313" key="1">
    <source>
        <dbReference type="EMBL" id="MDB9003717.1"/>
    </source>
</evidence>
<proteinExistence type="predicted"/>
<evidence type="ECO:0000313" key="2">
    <source>
        <dbReference type="EMBL" id="VYU60054.1"/>
    </source>
</evidence>
<reference evidence="1" key="2">
    <citation type="submission" date="2023-01" db="EMBL/GenBank/DDBJ databases">
        <title>Human gut microbiome strain richness.</title>
        <authorList>
            <person name="Chen-Liaw A."/>
        </authorList>
    </citation>
    <scope>NUCLEOTIDE SEQUENCE</scope>
    <source>
        <strain evidence="1">RTP21484st1_E5_RTP21484_190118</strain>
    </source>
</reference>
<dbReference type="EMBL" id="JAQMPJ010000001">
    <property type="protein sequence ID" value="MDB9003717.1"/>
    <property type="molecule type" value="Genomic_DNA"/>
</dbReference>
<name>A0A6N3G6J9_PARDI</name>
<protein>
    <submittedName>
        <fullName evidence="2">Uncharacterized protein</fullName>
    </submittedName>
</protein>
<dbReference type="EMBL" id="CACRUW010000020">
    <property type="protein sequence ID" value="VYU60054.1"/>
    <property type="molecule type" value="Genomic_DNA"/>
</dbReference>
<reference evidence="2" key="1">
    <citation type="submission" date="2019-11" db="EMBL/GenBank/DDBJ databases">
        <authorList>
            <person name="Feng L."/>
        </authorList>
    </citation>
    <scope>NUCLEOTIDE SEQUENCE</scope>
    <source>
        <strain evidence="2">PdistasonisLFYP31</strain>
    </source>
</reference>